<keyword evidence="3 11" id="KW-0723">Serine/threonine-protein kinase</keyword>
<evidence type="ECO:0000256" key="11">
    <source>
        <dbReference type="RuleBase" id="RU000304"/>
    </source>
</evidence>
<dbReference type="Pfam" id="PF00069">
    <property type="entry name" value="Pkinase"/>
    <property type="match status" value="1"/>
</dbReference>
<evidence type="ECO:0000256" key="12">
    <source>
        <dbReference type="SAM" id="MobiDB-lite"/>
    </source>
</evidence>
<evidence type="ECO:0000256" key="6">
    <source>
        <dbReference type="ARBA" id="ARBA00022777"/>
    </source>
</evidence>
<dbReference type="InterPro" id="IPR017441">
    <property type="entry name" value="Protein_kinase_ATP_BS"/>
</dbReference>
<evidence type="ECO:0000313" key="14">
    <source>
        <dbReference type="EMBL" id="KAK6176108.1"/>
    </source>
</evidence>
<dbReference type="AlphaFoldDB" id="A0AAN8JL60"/>
<dbReference type="InterPro" id="IPR011009">
    <property type="entry name" value="Kinase-like_dom_sf"/>
</dbReference>
<dbReference type="InterPro" id="IPR051131">
    <property type="entry name" value="NEK_Ser/Thr_kinase_NIMA"/>
</dbReference>
<keyword evidence="5 10" id="KW-0547">Nucleotide-binding</keyword>
<evidence type="ECO:0000256" key="10">
    <source>
        <dbReference type="PROSITE-ProRule" id="PRU10141"/>
    </source>
</evidence>
<dbReference type="SMART" id="SM00220">
    <property type="entry name" value="S_TKc"/>
    <property type="match status" value="1"/>
</dbReference>
<evidence type="ECO:0000256" key="9">
    <source>
        <dbReference type="ARBA" id="ARBA00048679"/>
    </source>
</evidence>
<dbReference type="EC" id="2.7.11.1" evidence="2"/>
<dbReference type="InterPro" id="IPR000719">
    <property type="entry name" value="Prot_kinase_dom"/>
</dbReference>
<keyword evidence="7 10" id="KW-0067">ATP-binding</keyword>
<evidence type="ECO:0000256" key="2">
    <source>
        <dbReference type="ARBA" id="ARBA00012513"/>
    </source>
</evidence>
<dbReference type="PANTHER" id="PTHR44899:SF3">
    <property type="entry name" value="SERINE_THREONINE-PROTEIN KINASE NEK1"/>
    <property type="match status" value="1"/>
</dbReference>
<evidence type="ECO:0000256" key="8">
    <source>
        <dbReference type="ARBA" id="ARBA00047899"/>
    </source>
</evidence>
<accession>A0AAN8JL60</accession>
<feature type="domain" description="Protein kinase" evidence="13">
    <location>
        <begin position="12"/>
        <end position="270"/>
    </location>
</feature>
<comment type="catalytic activity">
    <reaction evidence="9">
        <text>L-seryl-[protein] + ATP = O-phospho-L-seryl-[protein] + ADP + H(+)</text>
        <dbReference type="Rhea" id="RHEA:17989"/>
        <dbReference type="Rhea" id="RHEA-COMP:9863"/>
        <dbReference type="Rhea" id="RHEA-COMP:11604"/>
        <dbReference type="ChEBI" id="CHEBI:15378"/>
        <dbReference type="ChEBI" id="CHEBI:29999"/>
        <dbReference type="ChEBI" id="CHEBI:30616"/>
        <dbReference type="ChEBI" id="CHEBI:83421"/>
        <dbReference type="ChEBI" id="CHEBI:456216"/>
        <dbReference type="EC" id="2.7.11.1"/>
    </reaction>
</comment>
<dbReference type="PANTHER" id="PTHR44899">
    <property type="entry name" value="CAMK FAMILY PROTEIN KINASE"/>
    <property type="match status" value="1"/>
</dbReference>
<evidence type="ECO:0000256" key="7">
    <source>
        <dbReference type="ARBA" id="ARBA00022840"/>
    </source>
</evidence>
<dbReference type="PROSITE" id="PS00107">
    <property type="entry name" value="PROTEIN_KINASE_ATP"/>
    <property type="match status" value="1"/>
</dbReference>
<dbReference type="FunFam" id="3.30.200.20:FF:000042">
    <property type="entry name" value="Aurora kinase A"/>
    <property type="match status" value="1"/>
</dbReference>
<comment type="caution">
    <text evidence="14">The sequence shown here is derived from an EMBL/GenBank/DDBJ whole genome shotgun (WGS) entry which is preliminary data.</text>
</comment>
<keyword evidence="4" id="KW-0808">Transferase</keyword>
<evidence type="ECO:0000259" key="13">
    <source>
        <dbReference type="PROSITE" id="PS50011"/>
    </source>
</evidence>
<dbReference type="GO" id="GO:0004674">
    <property type="term" value="F:protein serine/threonine kinase activity"/>
    <property type="evidence" value="ECO:0007669"/>
    <property type="project" value="UniProtKB-KW"/>
</dbReference>
<dbReference type="Proteomes" id="UP001347796">
    <property type="component" value="Unassembled WGS sequence"/>
</dbReference>
<evidence type="ECO:0000256" key="1">
    <source>
        <dbReference type="ARBA" id="ARBA00010886"/>
    </source>
</evidence>
<sequence>MAAAGVLYTNEFDVLGKLGEGAFGVVYLIQHKITKDKLARKEISLKNLPENEKQDTEKEVEVMKKTNHPNILSLKCYNVTEDYLYIYTEYCSGGDLQGLLKDLKRPALPEKLIVCWLSQMADALKYLHSKRILHRDLKPPNIYLTDKANIKLGDLGIARVMKPTESLVMSFVGTPVYMSPESLSQCGYNEKTDIWSLGCIMYELATTNLAFTGLSLPSLILNVMTDKPPNIPDRYSKELIRVTLRMLHKDPTDRPNAQDIIDTEPVRSYLRNPYAPLPLLEALNSSSVVQGFLQSSKQPIKVSEEMYRKDIGVPKEVLSTQNMDNNQITELNNTCNTVIGSQSTLSTIVAKKEPRRKKTSKTMKEMPTFDKQPTVDSNATMSDILLSMMSSLSTQDPTLGASSGLYTEDKNNYLLNQIGYLQRMCARGIGQSTLTEAYGLMESVSDPTDLEEKLRELLRDKYEEYHMFIMYLRLFELLLQRD</sequence>
<evidence type="ECO:0000256" key="4">
    <source>
        <dbReference type="ARBA" id="ARBA00022679"/>
    </source>
</evidence>
<organism evidence="14 15">
    <name type="scientific">Patella caerulea</name>
    <name type="common">Rayed Mediterranean limpet</name>
    <dbReference type="NCBI Taxonomy" id="87958"/>
    <lineage>
        <taxon>Eukaryota</taxon>
        <taxon>Metazoa</taxon>
        <taxon>Spiralia</taxon>
        <taxon>Lophotrochozoa</taxon>
        <taxon>Mollusca</taxon>
        <taxon>Gastropoda</taxon>
        <taxon>Patellogastropoda</taxon>
        <taxon>Patelloidea</taxon>
        <taxon>Patellidae</taxon>
        <taxon>Patella</taxon>
    </lineage>
</organism>
<dbReference type="PROSITE" id="PS00108">
    <property type="entry name" value="PROTEIN_KINASE_ST"/>
    <property type="match status" value="1"/>
</dbReference>
<dbReference type="PROSITE" id="PS50011">
    <property type="entry name" value="PROTEIN_KINASE_DOM"/>
    <property type="match status" value="1"/>
</dbReference>
<dbReference type="Gene3D" id="3.30.200.20">
    <property type="entry name" value="Phosphorylase Kinase, domain 1"/>
    <property type="match status" value="1"/>
</dbReference>
<evidence type="ECO:0000256" key="3">
    <source>
        <dbReference type="ARBA" id="ARBA00022527"/>
    </source>
</evidence>
<feature type="region of interest" description="Disordered" evidence="12">
    <location>
        <begin position="351"/>
        <end position="374"/>
    </location>
</feature>
<gene>
    <name evidence="14" type="ORF">SNE40_014455</name>
</gene>
<dbReference type="EMBL" id="JAZGQO010000010">
    <property type="protein sequence ID" value="KAK6176108.1"/>
    <property type="molecule type" value="Genomic_DNA"/>
</dbReference>
<comment type="similarity">
    <text evidence="1">Belongs to the protein kinase superfamily. NEK Ser/Thr protein kinase family. NIMA subfamily.</text>
</comment>
<name>A0AAN8JL60_PATCE</name>
<evidence type="ECO:0000313" key="15">
    <source>
        <dbReference type="Proteomes" id="UP001347796"/>
    </source>
</evidence>
<reference evidence="14 15" key="1">
    <citation type="submission" date="2024-01" db="EMBL/GenBank/DDBJ databases">
        <title>The genome of the rayed Mediterranean limpet Patella caerulea (Linnaeus, 1758).</title>
        <authorList>
            <person name="Anh-Thu Weber A."/>
            <person name="Halstead-Nussloch G."/>
        </authorList>
    </citation>
    <scope>NUCLEOTIDE SEQUENCE [LARGE SCALE GENOMIC DNA]</scope>
    <source>
        <strain evidence="14">AATW-2023a</strain>
        <tissue evidence="14">Whole specimen</tissue>
    </source>
</reference>
<dbReference type="SUPFAM" id="SSF56112">
    <property type="entry name" value="Protein kinase-like (PK-like)"/>
    <property type="match status" value="1"/>
</dbReference>
<keyword evidence="15" id="KW-1185">Reference proteome</keyword>
<comment type="catalytic activity">
    <reaction evidence="8">
        <text>L-threonyl-[protein] + ATP = O-phospho-L-threonyl-[protein] + ADP + H(+)</text>
        <dbReference type="Rhea" id="RHEA:46608"/>
        <dbReference type="Rhea" id="RHEA-COMP:11060"/>
        <dbReference type="Rhea" id="RHEA-COMP:11605"/>
        <dbReference type="ChEBI" id="CHEBI:15378"/>
        <dbReference type="ChEBI" id="CHEBI:30013"/>
        <dbReference type="ChEBI" id="CHEBI:30616"/>
        <dbReference type="ChEBI" id="CHEBI:61977"/>
        <dbReference type="ChEBI" id="CHEBI:456216"/>
        <dbReference type="EC" id="2.7.11.1"/>
    </reaction>
</comment>
<dbReference type="InterPro" id="IPR008271">
    <property type="entry name" value="Ser/Thr_kinase_AS"/>
</dbReference>
<dbReference type="Gene3D" id="1.10.510.10">
    <property type="entry name" value="Transferase(Phosphotransferase) domain 1"/>
    <property type="match status" value="1"/>
</dbReference>
<proteinExistence type="inferred from homology"/>
<dbReference type="GO" id="GO:0005524">
    <property type="term" value="F:ATP binding"/>
    <property type="evidence" value="ECO:0007669"/>
    <property type="project" value="UniProtKB-UniRule"/>
</dbReference>
<keyword evidence="6" id="KW-0418">Kinase</keyword>
<feature type="binding site" evidence="10">
    <location>
        <position position="41"/>
    </location>
    <ligand>
        <name>ATP</name>
        <dbReference type="ChEBI" id="CHEBI:30616"/>
    </ligand>
</feature>
<protein>
    <recommendedName>
        <fullName evidence="2">non-specific serine/threonine protein kinase</fullName>
        <ecNumber evidence="2">2.7.11.1</ecNumber>
    </recommendedName>
</protein>
<evidence type="ECO:0000256" key="5">
    <source>
        <dbReference type="ARBA" id="ARBA00022741"/>
    </source>
</evidence>